<dbReference type="RefSeq" id="WP_187973780.1">
    <property type="nucleotide sequence ID" value="NZ_CP046884.1"/>
</dbReference>
<dbReference type="GO" id="GO:0004222">
    <property type="term" value="F:metalloendopeptidase activity"/>
    <property type="evidence" value="ECO:0007669"/>
    <property type="project" value="TreeGrafter"/>
</dbReference>
<dbReference type="KEGG" id="cpoy:GP475_07320"/>
<dbReference type="InterPro" id="IPR016047">
    <property type="entry name" value="M23ase_b-sheet_dom"/>
</dbReference>
<dbReference type="AlphaFoldDB" id="A0A7H0SPJ0"/>
<dbReference type="Pfam" id="PF01551">
    <property type="entry name" value="Peptidase_M23"/>
    <property type="match status" value="1"/>
</dbReference>
<gene>
    <name evidence="3" type="ORF">GP475_07320</name>
</gene>
<dbReference type="InterPro" id="IPR011055">
    <property type="entry name" value="Dup_hybrid_motif"/>
</dbReference>
<evidence type="ECO:0000313" key="4">
    <source>
        <dbReference type="Proteomes" id="UP000516320"/>
    </source>
</evidence>
<dbReference type="Proteomes" id="UP000516320">
    <property type="component" value="Chromosome"/>
</dbReference>
<keyword evidence="4" id="KW-1185">Reference proteome</keyword>
<dbReference type="PANTHER" id="PTHR21666">
    <property type="entry name" value="PEPTIDASE-RELATED"/>
    <property type="match status" value="1"/>
</dbReference>
<keyword evidence="1" id="KW-0732">Signal</keyword>
<dbReference type="SUPFAM" id="SSF51261">
    <property type="entry name" value="Duplicated hybrid motif"/>
    <property type="match status" value="1"/>
</dbReference>
<reference evidence="3 4" key="1">
    <citation type="submission" date="2019-12" db="EMBL/GenBank/DDBJ databases">
        <title>Corynebacterium sp. nov., isolated from feces of the Anser Albifrons in China.</title>
        <authorList>
            <person name="Liu Q."/>
        </authorList>
    </citation>
    <scope>NUCLEOTIDE SEQUENCE [LARGE SCALE GENOMIC DNA]</scope>
    <source>
        <strain evidence="3 4">4H37-19</strain>
    </source>
</reference>
<protein>
    <submittedName>
        <fullName evidence="3">Peptidoglycan DD-metalloendopeptidase family protein</fullName>
    </submittedName>
</protein>
<dbReference type="Gene3D" id="2.70.70.10">
    <property type="entry name" value="Glucose Permease (Domain IIA)"/>
    <property type="match status" value="1"/>
</dbReference>
<dbReference type="CDD" id="cd12797">
    <property type="entry name" value="M23_peptidase"/>
    <property type="match status" value="1"/>
</dbReference>
<proteinExistence type="predicted"/>
<accession>A0A7H0SPJ0</accession>
<organism evidence="3 4">
    <name type="scientific">Corynebacterium poyangense</name>
    <dbReference type="NCBI Taxonomy" id="2684405"/>
    <lineage>
        <taxon>Bacteria</taxon>
        <taxon>Bacillati</taxon>
        <taxon>Actinomycetota</taxon>
        <taxon>Actinomycetes</taxon>
        <taxon>Mycobacteriales</taxon>
        <taxon>Corynebacteriaceae</taxon>
        <taxon>Corynebacterium</taxon>
    </lineage>
</organism>
<sequence>MRNRIHVRYGSRIGSALIWLAVHLIVASPALAYVEPTRALPHATGVLRGFDKPEHNWLPGHRGVDLALDIGAPVHAAEEGVVAFTGVVAGTPAVSIDHADGIRTTYQPVYPQVNRGDQISEGQIIGTLAHPFDGHPGLHWGAKKGTEYINPLSLLSTPVIRLKPVGGLGDKPV</sequence>
<dbReference type="PANTHER" id="PTHR21666:SF289">
    <property type="entry name" value="L-ALA--D-GLU ENDOPEPTIDASE"/>
    <property type="match status" value="1"/>
</dbReference>
<dbReference type="InterPro" id="IPR050570">
    <property type="entry name" value="Cell_wall_metabolism_enzyme"/>
</dbReference>
<feature type="domain" description="M23ase beta-sheet core" evidence="2">
    <location>
        <begin position="60"/>
        <end position="151"/>
    </location>
</feature>
<dbReference type="EMBL" id="CP046884">
    <property type="protein sequence ID" value="QNQ90465.1"/>
    <property type="molecule type" value="Genomic_DNA"/>
</dbReference>
<evidence type="ECO:0000313" key="3">
    <source>
        <dbReference type="EMBL" id="QNQ90465.1"/>
    </source>
</evidence>
<evidence type="ECO:0000256" key="1">
    <source>
        <dbReference type="ARBA" id="ARBA00022729"/>
    </source>
</evidence>
<evidence type="ECO:0000259" key="2">
    <source>
        <dbReference type="Pfam" id="PF01551"/>
    </source>
</evidence>
<name>A0A7H0SPJ0_9CORY</name>